<dbReference type="Pfam" id="PF03819">
    <property type="entry name" value="MazG"/>
    <property type="match status" value="2"/>
</dbReference>
<dbReference type="InterPro" id="IPR004518">
    <property type="entry name" value="MazG-like_dom"/>
</dbReference>
<dbReference type="NCBIfam" id="NF007113">
    <property type="entry name" value="PRK09562.1"/>
    <property type="match status" value="1"/>
</dbReference>
<dbReference type="PANTHER" id="PTHR30522">
    <property type="entry name" value="NUCLEOSIDE TRIPHOSPHATE PYROPHOSPHOHYDROLASE"/>
    <property type="match status" value="1"/>
</dbReference>
<organism evidence="2 3">
    <name type="scientific">Paeniroseomonas aquatica</name>
    <dbReference type="NCBI Taxonomy" id="373043"/>
    <lineage>
        <taxon>Bacteria</taxon>
        <taxon>Pseudomonadati</taxon>
        <taxon>Pseudomonadota</taxon>
        <taxon>Alphaproteobacteria</taxon>
        <taxon>Acetobacterales</taxon>
        <taxon>Acetobacteraceae</taxon>
        <taxon>Paeniroseomonas</taxon>
    </lineage>
</organism>
<gene>
    <name evidence="2" type="primary">mazG</name>
    <name evidence="2" type="ORF">QWZ14_08150</name>
</gene>
<dbReference type="CDD" id="cd11529">
    <property type="entry name" value="NTP-PPase_MazG_Cterm"/>
    <property type="match status" value="1"/>
</dbReference>
<dbReference type="CDD" id="cd11528">
    <property type="entry name" value="NTP-PPase_MazG_Nterm"/>
    <property type="match status" value="1"/>
</dbReference>
<reference evidence="3" key="1">
    <citation type="journal article" date="2019" name="Int. J. Syst. Evol. Microbiol.">
        <title>The Global Catalogue of Microorganisms (GCM) 10K type strain sequencing project: providing services to taxonomists for standard genome sequencing and annotation.</title>
        <authorList>
            <consortium name="The Broad Institute Genomics Platform"/>
            <consortium name="The Broad Institute Genome Sequencing Center for Infectious Disease"/>
            <person name="Wu L."/>
            <person name="Ma J."/>
        </authorList>
    </citation>
    <scope>NUCLEOTIDE SEQUENCE [LARGE SCALE GENOMIC DNA]</scope>
    <source>
        <strain evidence="3">CECT 7131</strain>
    </source>
</reference>
<dbReference type="NCBIfam" id="TIGR00444">
    <property type="entry name" value="mazG"/>
    <property type="match status" value="1"/>
</dbReference>
<name>A0ABT8A3K1_9PROT</name>
<proteinExistence type="predicted"/>
<sequence length="270" mass="29624">MSDQSNTGASPEASVLRLLGIMKRLRAPDGCPWDRVQNFATIAPYTLEEAHEVAEAIQRGPDFPALLDELGNLLFQVVYHAQMASELGHFAFADVATAISDKMVRRHPHVFGEATARDVMSQSNAWEVQKAEERASRAKAGTLAGVPVNLPALTRAAKLTRRAARVGFDWPDVGGVLDKLEEEAAELRVELPGADPVRMADEVGDLLFVLANLARKLELDPEECLRGANAKFERRFQGVEARLARSGLTPADVDLEAMEAAWREVKTEEK</sequence>
<evidence type="ECO:0000313" key="2">
    <source>
        <dbReference type="EMBL" id="MDN3564337.1"/>
    </source>
</evidence>
<feature type="domain" description="NTP pyrophosphohydrolase MazG-like" evidence="1">
    <location>
        <begin position="37"/>
        <end position="111"/>
    </location>
</feature>
<dbReference type="EMBL" id="JAUFPN010000080">
    <property type="protein sequence ID" value="MDN3564337.1"/>
    <property type="molecule type" value="Genomic_DNA"/>
</dbReference>
<comment type="caution">
    <text evidence="2">The sequence shown here is derived from an EMBL/GenBank/DDBJ whole genome shotgun (WGS) entry which is preliminary data.</text>
</comment>
<feature type="domain" description="NTP pyrophosphohydrolase MazG-like" evidence="1">
    <location>
        <begin position="178"/>
        <end position="235"/>
    </location>
</feature>
<dbReference type="PANTHER" id="PTHR30522:SF0">
    <property type="entry name" value="NUCLEOSIDE TRIPHOSPHATE PYROPHOSPHOHYDROLASE"/>
    <property type="match status" value="1"/>
</dbReference>
<dbReference type="Gene3D" id="1.10.287.1080">
    <property type="entry name" value="MazG-like"/>
    <property type="match status" value="2"/>
</dbReference>
<dbReference type="InterPro" id="IPR048015">
    <property type="entry name" value="NTP-PPase_MazG-like_N"/>
</dbReference>
<dbReference type="EC" id="3.6.1.9" evidence="2"/>
<evidence type="ECO:0000313" key="3">
    <source>
        <dbReference type="Proteomes" id="UP001529369"/>
    </source>
</evidence>
<keyword evidence="3" id="KW-1185">Reference proteome</keyword>
<dbReference type="InterPro" id="IPR011551">
    <property type="entry name" value="NTP_PyrPHydrolase_MazG"/>
</dbReference>
<dbReference type="GO" id="GO:0047429">
    <property type="term" value="F:nucleoside triphosphate diphosphatase activity"/>
    <property type="evidence" value="ECO:0007669"/>
    <property type="project" value="UniProtKB-EC"/>
</dbReference>
<dbReference type="RefSeq" id="WP_290316131.1">
    <property type="nucleotide sequence ID" value="NZ_JAUFPN010000080.1"/>
</dbReference>
<accession>A0ABT8A3K1</accession>
<dbReference type="Proteomes" id="UP001529369">
    <property type="component" value="Unassembled WGS sequence"/>
</dbReference>
<dbReference type="InterPro" id="IPR048011">
    <property type="entry name" value="NTP-PPase_MazG-like_C"/>
</dbReference>
<protein>
    <submittedName>
        <fullName evidence="2">Nucleoside triphosphate pyrophosphohydrolase</fullName>
        <ecNumber evidence="2">3.6.1.9</ecNumber>
    </submittedName>
</protein>
<dbReference type="SUPFAM" id="SSF101386">
    <property type="entry name" value="all-alpha NTP pyrophosphatases"/>
    <property type="match status" value="2"/>
</dbReference>
<evidence type="ECO:0000259" key="1">
    <source>
        <dbReference type="Pfam" id="PF03819"/>
    </source>
</evidence>
<keyword evidence="2" id="KW-0378">Hydrolase</keyword>